<dbReference type="InterPro" id="IPR050172">
    <property type="entry name" value="SsuD_RutA_monooxygenase"/>
</dbReference>
<comment type="caution">
    <text evidence="6">The sequence shown here is derived from an EMBL/GenBank/DDBJ whole genome shotgun (WGS) entry which is preliminary data.</text>
</comment>
<dbReference type="EMBL" id="LLWF02000120">
    <property type="protein sequence ID" value="ONH81434.1"/>
    <property type="molecule type" value="Genomic_DNA"/>
</dbReference>
<evidence type="ECO:0000256" key="3">
    <source>
        <dbReference type="ARBA" id="ARBA00023002"/>
    </source>
</evidence>
<dbReference type="GO" id="GO:0046306">
    <property type="term" value="P:alkanesulfonate catabolic process"/>
    <property type="evidence" value="ECO:0007669"/>
    <property type="project" value="TreeGrafter"/>
</dbReference>
<keyword evidence="3" id="KW-0560">Oxidoreductase</keyword>
<proteinExistence type="predicted"/>
<dbReference type="GO" id="GO:0008726">
    <property type="term" value="F:alkanesulfonate monooxygenase activity"/>
    <property type="evidence" value="ECO:0007669"/>
    <property type="project" value="TreeGrafter"/>
</dbReference>
<keyword evidence="4 6" id="KW-0503">Monooxygenase</keyword>
<evidence type="ECO:0000259" key="5">
    <source>
        <dbReference type="Pfam" id="PF00296"/>
    </source>
</evidence>
<evidence type="ECO:0000313" key="7">
    <source>
        <dbReference type="Proteomes" id="UP000054844"/>
    </source>
</evidence>
<reference evidence="6" key="1">
    <citation type="submission" date="2016-12" db="EMBL/GenBank/DDBJ databases">
        <title>Draft genome sequence of Roseomonas mucosa strain AU37, isolated from a peripheral intravenous catheter.</title>
        <authorList>
            <person name="Choudhury M.A."/>
            <person name="Sidjabat H.E."/>
            <person name="Wailan A.M."/>
            <person name="Zhang L."/>
            <person name="Marsh N.M."/>
            <person name="Rickard C.M."/>
            <person name="Davies M."/>
            <person name="Mcmillan D.J."/>
        </authorList>
    </citation>
    <scope>NUCLEOTIDE SEQUENCE [LARGE SCALE GENOMIC DNA]</scope>
    <source>
        <strain evidence="6">AU37</strain>
    </source>
</reference>
<dbReference type="STRING" id="207340.APZ41_019860"/>
<dbReference type="PANTHER" id="PTHR42847">
    <property type="entry name" value="ALKANESULFONATE MONOOXYGENASE"/>
    <property type="match status" value="1"/>
</dbReference>
<evidence type="ECO:0000256" key="2">
    <source>
        <dbReference type="ARBA" id="ARBA00022643"/>
    </source>
</evidence>
<dbReference type="RefSeq" id="WP_058389750.1">
    <property type="nucleotide sequence ID" value="NZ_LLWF02000120.1"/>
</dbReference>
<keyword evidence="2" id="KW-0288">FMN</keyword>
<dbReference type="Gene3D" id="3.20.20.30">
    <property type="entry name" value="Luciferase-like domain"/>
    <property type="match status" value="1"/>
</dbReference>
<organism evidence="6 7">
    <name type="scientific">Roseomonas mucosa</name>
    <dbReference type="NCBI Taxonomy" id="207340"/>
    <lineage>
        <taxon>Bacteria</taxon>
        <taxon>Pseudomonadati</taxon>
        <taxon>Pseudomonadota</taxon>
        <taxon>Alphaproteobacteria</taxon>
        <taxon>Acetobacterales</taxon>
        <taxon>Roseomonadaceae</taxon>
        <taxon>Roseomonas</taxon>
    </lineage>
</organism>
<dbReference type="OrthoDB" id="9814695at2"/>
<name>A0A1S8D0Y3_9PROT</name>
<keyword evidence="1" id="KW-0285">Flavoprotein</keyword>
<gene>
    <name evidence="6" type="ORF">APZ41_019860</name>
</gene>
<feature type="domain" description="Luciferase-like" evidence="5">
    <location>
        <begin position="25"/>
        <end position="323"/>
    </location>
</feature>
<dbReference type="AlphaFoldDB" id="A0A1S8D0Y3"/>
<protein>
    <submittedName>
        <fullName evidence="6">Alkanesulfonate monooxygenase</fullName>
    </submittedName>
</protein>
<evidence type="ECO:0000313" key="6">
    <source>
        <dbReference type="EMBL" id="ONH81434.1"/>
    </source>
</evidence>
<evidence type="ECO:0000256" key="4">
    <source>
        <dbReference type="ARBA" id="ARBA00023033"/>
    </source>
</evidence>
<dbReference type="SUPFAM" id="SSF51679">
    <property type="entry name" value="Bacterial luciferase-like"/>
    <property type="match status" value="1"/>
</dbReference>
<evidence type="ECO:0000256" key="1">
    <source>
        <dbReference type="ARBA" id="ARBA00022630"/>
    </source>
</evidence>
<dbReference type="CDD" id="cd01094">
    <property type="entry name" value="Alkanesulfonate_monoxygenase"/>
    <property type="match status" value="1"/>
</dbReference>
<dbReference type="PANTHER" id="PTHR42847:SF9">
    <property type="entry name" value="BLL6451 PROTEIN"/>
    <property type="match status" value="1"/>
</dbReference>
<dbReference type="InterPro" id="IPR036661">
    <property type="entry name" value="Luciferase-like_sf"/>
</dbReference>
<dbReference type="InterPro" id="IPR011251">
    <property type="entry name" value="Luciferase-like_dom"/>
</dbReference>
<sequence>MSVHITGMIWARPTSDLEMNGGPAVQPDFIERITLAHEEAGFDRVLAGYWTNAADGFLVLAHAASVAKRIHFLLAHRPGFVSPTLAARKIATLENLTGGRLALHVISGGEDADQRKDGDHASHSERYRRTDEFLEVVQRTWTATEPFDHVGEFYSVEQAWSDVRPIQPKLPVFFGGASDAAIRVAQKYADVYALFGEPLAETAAMLARLRACLPRGRELAFSWSNRPILGATEAEAWDRARHIRERALAKLARAGGSGLIPGGQAVNSQRLVALSQRGEVLDERLWTTMAGVLGGRGNSTALVGTPEQVARSMLRYRELGVSHYILRGWDPLPDAIEYGRELIPLLRELAEAQDRRRLSVPAHTLASRRLDVRQAIDTSLAPSTQG</sequence>
<keyword evidence="7" id="KW-1185">Reference proteome</keyword>
<dbReference type="Proteomes" id="UP000054844">
    <property type="component" value="Unassembled WGS sequence"/>
</dbReference>
<accession>A0A1S8D0Y3</accession>
<dbReference type="Pfam" id="PF00296">
    <property type="entry name" value="Bac_luciferase"/>
    <property type="match status" value="1"/>
</dbReference>